<feature type="chain" id="PRO_5046039345" description="diguanylate cyclase" evidence="3">
    <location>
        <begin position="19"/>
        <end position="1078"/>
    </location>
</feature>
<evidence type="ECO:0000313" key="6">
    <source>
        <dbReference type="Proteomes" id="UP001180453"/>
    </source>
</evidence>
<dbReference type="EMBL" id="JAVDXU010000004">
    <property type="protein sequence ID" value="MDR7272061.1"/>
    <property type="molecule type" value="Genomic_DNA"/>
</dbReference>
<dbReference type="InterPro" id="IPR011110">
    <property type="entry name" value="Reg_prop"/>
</dbReference>
<comment type="caution">
    <text evidence="5">The sequence shown here is derived from an EMBL/GenBank/DDBJ whole genome shotgun (WGS) entry which is preliminary data.</text>
</comment>
<evidence type="ECO:0000256" key="1">
    <source>
        <dbReference type="ARBA" id="ARBA00012528"/>
    </source>
</evidence>
<keyword evidence="6" id="KW-1185">Reference proteome</keyword>
<gene>
    <name evidence="5" type="ORF">J2X20_004735</name>
</gene>
<dbReference type="Pfam" id="PF07494">
    <property type="entry name" value="Reg_prop"/>
    <property type="match status" value="4"/>
</dbReference>
<evidence type="ECO:0000313" key="5">
    <source>
        <dbReference type="EMBL" id="MDR7272061.1"/>
    </source>
</evidence>
<dbReference type="Pfam" id="PF00990">
    <property type="entry name" value="GGDEF"/>
    <property type="match status" value="1"/>
</dbReference>
<dbReference type="InterPro" id="IPR015943">
    <property type="entry name" value="WD40/YVTN_repeat-like_dom_sf"/>
</dbReference>
<evidence type="ECO:0000259" key="4">
    <source>
        <dbReference type="PROSITE" id="PS50887"/>
    </source>
</evidence>
<organism evidence="5 6">
    <name type="scientific">Roseateles saccharophilus</name>
    <name type="common">Pseudomonas saccharophila</name>
    <dbReference type="NCBI Taxonomy" id="304"/>
    <lineage>
        <taxon>Bacteria</taxon>
        <taxon>Pseudomonadati</taxon>
        <taxon>Pseudomonadota</taxon>
        <taxon>Betaproteobacteria</taxon>
        <taxon>Burkholderiales</taxon>
        <taxon>Sphaerotilaceae</taxon>
        <taxon>Roseateles</taxon>
    </lineage>
</organism>
<dbReference type="Pfam" id="PF07495">
    <property type="entry name" value="Y_Y_Y"/>
    <property type="match status" value="1"/>
</dbReference>
<dbReference type="SUPFAM" id="SSF55073">
    <property type="entry name" value="Nucleotide cyclase"/>
    <property type="match status" value="1"/>
</dbReference>
<evidence type="ECO:0000256" key="3">
    <source>
        <dbReference type="SAM" id="SignalP"/>
    </source>
</evidence>
<accession>A0ABU1YV37</accession>
<dbReference type="EC" id="2.7.7.65" evidence="1"/>
<dbReference type="InterPro" id="IPR011123">
    <property type="entry name" value="Y_Y_Y"/>
</dbReference>
<dbReference type="InterPro" id="IPR050469">
    <property type="entry name" value="Diguanylate_Cyclase"/>
</dbReference>
<dbReference type="InterPro" id="IPR029787">
    <property type="entry name" value="Nucleotide_cyclase"/>
</dbReference>
<reference evidence="5 6" key="1">
    <citation type="submission" date="2023-07" db="EMBL/GenBank/DDBJ databases">
        <title>Sorghum-associated microbial communities from plants grown in Nebraska, USA.</title>
        <authorList>
            <person name="Schachtman D."/>
        </authorList>
    </citation>
    <scope>NUCLEOTIDE SEQUENCE [LARGE SCALE GENOMIC DNA]</scope>
    <source>
        <strain evidence="5 6">BE314</strain>
    </source>
</reference>
<dbReference type="InterPro" id="IPR000160">
    <property type="entry name" value="GGDEF_dom"/>
</dbReference>
<protein>
    <recommendedName>
        <fullName evidence="1">diguanylate cyclase</fullName>
        <ecNumber evidence="1">2.7.7.65</ecNumber>
    </recommendedName>
</protein>
<dbReference type="Gene3D" id="3.30.70.270">
    <property type="match status" value="1"/>
</dbReference>
<dbReference type="SMART" id="SM00267">
    <property type="entry name" value="GGDEF"/>
    <property type="match status" value="1"/>
</dbReference>
<evidence type="ECO:0000256" key="2">
    <source>
        <dbReference type="ARBA" id="ARBA00034247"/>
    </source>
</evidence>
<dbReference type="Gene3D" id="2.60.40.10">
    <property type="entry name" value="Immunoglobulins"/>
    <property type="match status" value="1"/>
</dbReference>
<dbReference type="CDD" id="cd01949">
    <property type="entry name" value="GGDEF"/>
    <property type="match status" value="1"/>
</dbReference>
<sequence length="1078" mass="115495">MRTALGLAMAFALLAAQAAPAHKRWSSLADISFQHLTQEQGLPNAIATAVAEDGQGFLWVGTLGGLARWDGYRFKVYKGDAQRPGALPDNYVQSLHGDAKGRLWVGTSAAGLLRHDPATDRFVAIPVGGGAGLSHVSVRQIADDGAGGLWVVTDGGLDHLDPDSGRIEHASAAGAWAEGVGTRVWAVLRDRRGRLWVGGVAGLFRRPAAGEPLQAVPLAPGRVVQPQALAQDSAGRIWAGSLHEGVFVLGDEGDAPAVDVREAGVIGKPDVLGNSQITSLLEVQPGEMWVATLGQGVVSIDVEHGDSRRIRHVSAWPVSLADNALRTLYRDRSGLVWAASNRGLSRYDPRQGGVLTRLGISPENEDALDARFISAEISWILPMPEGRLWLATHKSGVDILDATGTRAGALRPDASRPETALPPDIVLGMVRVADGGVFIATKRGLYRCDADGRRLRRVTLAGRDPAASTWALLADGGTLWIGGQFDGLWRLDLASGRAAPVAPAAPGLTDQRIMVLARGAAGELWVGTRNGLNRVDPISGSVEQYPAGPTLAHGLSAGFVTALMLDGEGRLWVGSYGGGIDVLPAPGRGDALLRLGVAQGLPDGTVNALLQDGDGRVWASTDDGLARIDPGRLTVKALRRAEGVIFPTYWTGAAARTERGELLFGGAGGMTVVLPEKLQSWNYKPEVLVADVQIGGRSVGLAPGAGALLDVPADGNSLTVEFASTDFSAPERNRYAYKLEGYDAEWMAADAARRLAAYTNLPPGDYRLRLRASNRDGQWSERELSLPVTVRPNWYETWWFRVALGLLLGLLVLATVAARTRLLRHRQLELEHKVRERTAALRHLHEELKEKSEQLQRSSVTDPLTGLHNRRFLSEHIEQDLAASLRRAQEVRAAGGQPLDTDTVFLLLDIDAFKRINDRFGHASGDAVLVQFGARLRAVMRESDYLVRWGGEEFLAVARDTDRAQAAEMAERMRAAIADKPFRLEDGAELDVSCSIGFACVPFELEKPQGRSWQQVVNLADLGLYAAKRSGRNAWVGVHTATGRAALGQRVVGGFGLSSNRNLDDVAAALAEPGTVEG</sequence>
<name>A0ABU1YV37_ROSSA</name>
<dbReference type="Proteomes" id="UP001180453">
    <property type="component" value="Unassembled WGS sequence"/>
</dbReference>
<comment type="catalytic activity">
    <reaction evidence="2">
        <text>2 GTP = 3',3'-c-di-GMP + 2 diphosphate</text>
        <dbReference type="Rhea" id="RHEA:24898"/>
        <dbReference type="ChEBI" id="CHEBI:33019"/>
        <dbReference type="ChEBI" id="CHEBI:37565"/>
        <dbReference type="ChEBI" id="CHEBI:58805"/>
        <dbReference type="EC" id="2.7.7.65"/>
    </reaction>
</comment>
<feature type="signal peptide" evidence="3">
    <location>
        <begin position="1"/>
        <end position="18"/>
    </location>
</feature>
<dbReference type="PROSITE" id="PS50887">
    <property type="entry name" value="GGDEF"/>
    <property type="match status" value="1"/>
</dbReference>
<dbReference type="NCBIfam" id="TIGR00254">
    <property type="entry name" value="GGDEF"/>
    <property type="match status" value="1"/>
</dbReference>
<dbReference type="InterPro" id="IPR043128">
    <property type="entry name" value="Rev_trsase/Diguanyl_cyclase"/>
</dbReference>
<dbReference type="InterPro" id="IPR013783">
    <property type="entry name" value="Ig-like_fold"/>
</dbReference>
<feature type="domain" description="GGDEF" evidence="4">
    <location>
        <begin position="901"/>
        <end position="1040"/>
    </location>
</feature>
<dbReference type="RefSeq" id="WP_310270499.1">
    <property type="nucleotide sequence ID" value="NZ_JAVDXU010000004.1"/>
</dbReference>
<dbReference type="PANTHER" id="PTHR45138:SF9">
    <property type="entry name" value="DIGUANYLATE CYCLASE DGCM-RELATED"/>
    <property type="match status" value="1"/>
</dbReference>
<keyword evidence="3" id="KW-0732">Signal</keyword>
<dbReference type="PANTHER" id="PTHR45138">
    <property type="entry name" value="REGULATORY COMPONENTS OF SENSORY TRANSDUCTION SYSTEM"/>
    <property type="match status" value="1"/>
</dbReference>
<dbReference type="SUPFAM" id="SSF63829">
    <property type="entry name" value="Calcium-dependent phosphotriesterase"/>
    <property type="match status" value="3"/>
</dbReference>
<proteinExistence type="predicted"/>
<dbReference type="Gene3D" id="2.130.10.10">
    <property type="entry name" value="YVTN repeat-like/Quinoprotein amine dehydrogenase"/>
    <property type="match status" value="3"/>
</dbReference>